<keyword evidence="6" id="KW-0269">Exonuclease</keyword>
<gene>
    <name evidence="14" type="ORF">TKK_000182</name>
</gene>
<feature type="compositionally biased region" description="Polar residues" evidence="12">
    <location>
        <begin position="150"/>
        <end position="160"/>
    </location>
</feature>
<dbReference type="GO" id="GO:0004527">
    <property type="term" value="F:exonuclease activity"/>
    <property type="evidence" value="ECO:0007669"/>
    <property type="project" value="UniProtKB-KW"/>
</dbReference>
<evidence type="ECO:0000256" key="8">
    <source>
        <dbReference type="ARBA" id="ARBA00023242"/>
    </source>
</evidence>
<comment type="caution">
    <text evidence="14">The sequence shown here is derived from an EMBL/GenBank/DDBJ whole genome shotgun (WGS) entry which is preliminary data.</text>
</comment>
<protein>
    <recommendedName>
        <fullName evidence="13">PBZ-type domain-containing protein</fullName>
    </recommendedName>
</protein>
<dbReference type="SUPFAM" id="SSF56024">
    <property type="entry name" value="Phospholipase D/nuclease"/>
    <property type="match status" value="2"/>
</dbReference>
<evidence type="ECO:0000256" key="3">
    <source>
        <dbReference type="ARBA" id="ARBA00022722"/>
    </source>
</evidence>
<evidence type="ECO:0000256" key="12">
    <source>
        <dbReference type="SAM" id="MobiDB-lite"/>
    </source>
</evidence>
<dbReference type="PANTHER" id="PTHR12415">
    <property type="entry name" value="TYROSYL-DNA PHOSPHODIESTERASE 1"/>
    <property type="match status" value="1"/>
</dbReference>
<feature type="region of interest" description="Disordered" evidence="12">
    <location>
        <begin position="95"/>
        <end position="165"/>
    </location>
</feature>
<organism evidence="14 15">
    <name type="scientific">Trichogramma kaykai</name>
    <dbReference type="NCBI Taxonomy" id="54128"/>
    <lineage>
        <taxon>Eukaryota</taxon>
        <taxon>Metazoa</taxon>
        <taxon>Ecdysozoa</taxon>
        <taxon>Arthropoda</taxon>
        <taxon>Hexapoda</taxon>
        <taxon>Insecta</taxon>
        <taxon>Pterygota</taxon>
        <taxon>Neoptera</taxon>
        <taxon>Endopterygota</taxon>
        <taxon>Hymenoptera</taxon>
        <taxon>Apocrita</taxon>
        <taxon>Proctotrupomorpha</taxon>
        <taxon>Chalcidoidea</taxon>
        <taxon>Trichogrammatidae</taxon>
        <taxon>Trichogramma</taxon>
    </lineage>
</organism>
<comment type="subcellular location">
    <subcellularLocation>
        <location evidence="1">Nucleus</location>
    </subcellularLocation>
</comment>
<keyword evidence="15" id="KW-1185">Reference proteome</keyword>
<dbReference type="Pfam" id="PF06087">
    <property type="entry name" value="Tyr-DNA_phospho"/>
    <property type="match status" value="1"/>
</dbReference>
<proteinExistence type="inferred from homology"/>
<keyword evidence="5" id="KW-0378">Hydrolase</keyword>
<evidence type="ECO:0000256" key="11">
    <source>
        <dbReference type="PIRSR" id="PIRSR610347-3"/>
    </source>
</evidence>
<evidence type="ECO:0000256" key="5">
    <source>
        <dbReference type="ARBA" id="ARBA00022801"/>
    </source>
</evidence>
<comment type="similarity">
    <text evidence="2">Belongs to the tyrosyl-DNA phosphodiesterase family.</text>
</comment>
<feature type="compositionally biased region" description="Basic and acidic residues" evidence="12">
    <location>
        <begin position="108"/>
        <end position="147"/>
    </location>
</feature>
<dbReference type="Pfam" id="PF10283">
    <property type="entry name" value="zf-CCHH"/>
    <property type="match status" value="1"/>
</dbReference>
<dbReference type="Proteomes" id="UP001627154">
    <property type="component" value="Unassembled WGS sequence"/>
</dbReference>
<feature type="binding site" evidence="10">
    <location>
        <position position="547"/>
    </location>
    <ligand>
        <name>substrate</name>
    </ligand>
</feature>
<feature type="site" description="Interaction with DNA" evidence="11">
    <location>
        <position position="570"/>
    </location>
</feature>
<evidence type="ECO:0000256" key="10">
    <source>
        <dbReference type="PIRSR" id="PIRSR610347-2"/>
    </source>
</evidence>
<keyword evidence="7" id="KW-0234">DNA repair</keyword>
<feature type="active site" description="Nucleophile" evidence="9">
    <location>
        <position position="316"/>
    </location>
</feature>
<dbReference type="PANTHER" id="PTHR12415:SF0">
    <property type="entry name" value="TYROSYL-DNA PHOSPHODIESTERASE 1"/>
    <property type="match status" value="1"/>
</dbReference>
<dbReference type="Gene3D" id="3.30.870.10">
    <property type="entry name" value="Endonuclease Chain A"/>
    <property type="match status" value="2"/>
</dbReference>
<evidence type="ECO:0000256" key="2">
    <source>
        <dbReference type="ARBA" id="ARBA00010205"/>
    </source>
</evidence>
<evidence type="ECO:0000259" key="13">
    <source>
        <dbReference type="Pfam" id="PF10283"/>
    </source>
</evidence>
<evidence type="ECO:0000256" key="9">
    <source>
        <dbReference type="PIRSR" id="PIRSR610347-1"/>
    </source>
</evidence>
<evidence type="ECO:0000256" key="7">
    <source>
        <dbReference type="ARBA" id="ARBA00023204"/>
    </source>
</evidence>
<evidence type="ECO:0000313" key="14">
    <source>
        <dbReference type="EMBL" id="KAL3407954.1"/>
    </source>
</evidence>
<keyword evidence="4" id="KW-0227">DNA damage</keyword>
<dbReference type="InterPro" id="IPR010347">
    <property type="entry name" value="Tdp1"/>
</dbReference>
<feature type="active site" description="Proton donor/acceptor" evidence="9">
    <location>
        <position position="545"/>
    </location>
</feature>
<keyword evidence="8" id="KW-0539">Nucleus</keyword>
<accession>A0ABD2XTE5</accession>
<name>A0ABD2XTE5_9HYME</name>
<feature type="compositionally biased region" description="Polar residues" evidence="12">
    <location>
        <begin position="97"/>
        <end position="106"/>
    </location>
</feature>
<evidence type="ECO:0000256" key="1">
    <source>
        <dbReference type="ARBA" id="ARBA00004123"/>
    </source>
</evidence>
<dbReference type="AlphaFoldDB" id="A0ABD2XTE5"/>
<evidence type="ECO:0000256" key="6">
    <source>
        <dbReference type="ARBA" id="ARBA00022839"/>
    </source>
</evidence>
<reference evidence="14 15" key="1">
    <citation type="journal article" date="2024" name="bioRxiv">
        <title>A reference genome for Trichogramma kaykai: A tiny desert-dwelling parasitoid wasp with competing sex-ratio distorters.</title>
        <authorList>
            <person name="Culotta J."/>
            <person name="Lindsey A.R."/>
        </authorList>
    </citation>
    <scope>NUCLEOTIDE SEQUENCE [LARGE SCALE GENOMIC DNA]</scope>
    <source>
        <strain evidence="14 15">KSX58</strain>
    </source>
</reference>
<evidence type="ECO:0000256" key="4">
    <source>
        <dbReference type="ARBA" id="ARBA00022763"/>
    </source>
</evidence>
<feature type="domain" description="PBZ-type" evidence="13">
    <location>
        <begin position="13"/>
        <end position="35"/>
    </location>
</feature>
<sequence length="638" mass="72177">MADQQSTLVKEKTVCPFKEKCYRKNPIHFSEMSHSHLERLIEDQLYSDIILPSQLGFECPDRSALLEQLKVLQIVMRKEGRGKVHKIAGETSVDKATVSSKYSTSPKKGMESEDMQTKIEKNRQSAIEKRKSKQQENESNKKLKVESDPSLPTTSKFSQAESRESKDKSDNLVIDSFVAADKREVRFKLRDRTLARMASSGIKLKLAEPGDFAIKFALSAPYHYFFNKVEDSKVTHDQQFTVSFPELLDIGLGEIVKSLHINFMVEIGWLCLQYLLAAQPANMTIFYHEIVDPQSHLPANIKAFKVPVPTAYSSHHTKISVLKYVDGGIRVIVSTANIYSDDWKNRTQGVWVSPHLPKLPDEASSEEGESPTKFKKSFQKYLASYKHTDLNEWISIIKRADFSSVNVFFVASVPGSHKDDNFNSWGLQRISSIFSDHLILPPDASDWGMIAQASSIGSLGSSIDGWLSTDLISSMAKGKSSRINRNPSFQFVYPSSRNYASSFDCADGSCCLPYSETVHLKQQWLNRYLYVWKSDEIGRTRAIPHSKTYVRISPDQSKAAWFILTSANLSKAAWGSAAKKTRSQYIMNYEAGVVFLPQFVINESTFPLKQTSENCSILRLPYDLPLQKYKDSDEPFAH</sequence>
<dbReference type="GO" id="GO:0006281">
    <property type="term" value="P:DNA repair"/>
    <property type="evidence" value="ECO:0007669"/>
    <property type="project" value="UniProtKB-KW"/>
</dbReference>
<dbReference type="GO" id="GO:0005634">
    <property type="term" value="C:nucleus"/>
    <property type="evidence" value="ECO:0007669"/>
    <property type="project" value="UniProtKB-SubCell"/>
</dbReference>
<dbReference type="EMBL" id="JBJJXI010000002">
    <property type="protein sequence ID" value="KAL3407954.1"/>
    <property type="molecule type" value="Genomic_DNA"/>
</dbReference>
<feature type="binding site" evidence="10">
    <location>
        <position position="318"/>
    </location>
    <ligand>
        <name>substrate</name>
    </ligand>
</feature>
<dbReference type="InterPro" id="IPR019406">
    <property type="entry name" value="APLF_PBZ"/>
</dbReference>
<evidence type="ECO:0000313" key="15">
    <source>
        <dbReference type="Proteomes" id="UP001627154"/>
    </source>
</evidence>
<keyword evidence="3" id="KW-0540">Nuclease</keyword>